<dbReference type="InterPro" id="IPR001602">
    <property type="entry name" value="UPF0047_YjbQ-like"/>
</dbReference>
<sequence>MKLKVDSRERTDMIEITDAVKKAVKESGVTSGICLLFVPHTTGAVTITEYQDPNVMVDMLTSMNNLIPFENDYKHEEGNSAAHIKSSLFNFSLEMIIDEGELVIGGYQGIYFCEFDGPRNRNVFVKIMEG</sequence>
<dbReference type="InterPro" id="IPR035917">
    <property type="entry name" value="YjbQ-like_sf"/>
</dbReference>
<keyword evidence="3" id="KW-1185">Reference proteome</keyword>
<name>A0A939HE68_9CLOT</name>
<evidence type="ECO:0000313" key="3">
    <source>
        <dbReference type="Proteomes" id="UP000664218"/>
    </source>
</evidence>
<reference evidence="2" key="1">
    <citation type="submission" date="2021-03" db="EMBL/GenBank/DDBJ databases">
        <title>Proteiniclasticum marinus sp. nov., isolated from tidal flat sediment.</title>
        <authorList>
            <person name="Namirimu T."/>
            <person name="Yang J.-A."/>
            <person name="Yang S.-H."/>
            <person name="Kim Y.-J."/>
            <person name="Kwon K.K."/>
        </authorList>
    </citation>
    <scope>NUCLEOTIDE SEQUENCE</scope>
    <source>
        <strain evidence="2">SCR006</strain>
    </source>
</reference>
<dbReference type="Pfam" id="PF01894">
    <property type="entry name" value="YjbQ"/>
    <property type="match status" value="1"/>
</dbReference>
<evidence type="ECO:0000313" key="2">
    <source>
        <dbReference type="EMBL" id="MBO1266291.1"/>
    </source>
</evidence>
<accession>A0A939HE68</accession>
<dbReference type="PIRSF" id="PIRSF004681">
    <property type="entry name" value="UCP004681"/>
    <property type="match status" value="1"/>
</dbReference>
<organism evidence="2 3">
    <name type="scientific">Proteiniclasticum aestuarii</name>
    <dbReference type="NCBI Taxonomy" id="2817862"/>
    <lineage>
        <taxon>Bacteria</taxon>
        <taxon>Bacillati</taxon>
        <taxon>Bacillota</taxon>
        <taxon>Clostridia</taxon>
        <taxon>Eubacteriales</taxon>
        <taxon>Clostridiaceae</taxon>
        <taxon>Proteiniclasticum</taxon>
    </lineage>
</organism>
<evidence type="ECO:0000256" key="1">
    <source>
        <dbReference type="ARBA" id="ARBA00005534"/>
    </source>
</evidence>
<dbReference type="EMBL" id="JAFNJU010000017">
    <property type="protein sequence ID" value="MBO1266291.1"/>
    <property type="molecule type" value="Genomic_DNA"/>
</dbReference>
<protein>
    <submittedName>
        <fullName evidence="2">YjbQ family protein</fullName>
    </submittedName>
</protein>
<dbReference type="AlphaFoldDB" id="A0A939HE68"/>
<dbReference type="Gene3D" id="2.60.120.460">
    <property type="entry name" value="YjbQ-like"/>
    <property type="match status" value="1"/>
</dbReference>
<proteinExistence type="inferred from homology"/>
<comment type="similarity">
    <text evidence="1">Belongs to the UPF0047 family.</text>
</comment>
<comment type="caution">
    <text evidence="2">The sequence shown here is derived from an EMBL/GenBank/DDBJ whole genome shotgun (WGS) entry which is preliminary data.</text>
</comment>
<dbReference type="NCBIfam" id="TIGR00149">
    <property type="entry name" value="TIGR00149_YjbQ"/>
    <property type="match status" value="1"/>
</dbReference>
<dbReference type="Proteomes" id="UP000664218">
    <property type="component" value="Unassembled WGS sequence"/>
</dbReference>
<gene>
    <name evidence="2" type="ORF">J3A84_14745</name>
</gene>
<dbReference type="PANTHER" id="PTHR30615:SF8">
    <property type="entry name" value="UPF0047 PROTEIN C4A8.02C"/>
    <property type="match status" value="1"/>
</dbReference>
<dbReference type="PANTHER" id="PTHR30615">
    <property type="entry name" value="UNCHARACTERIZED PROTEIN YJBQ-RELATED"/>
    <property type="match status" value="1"/>
</dbReference>
<dbReference type="SUPFAM" id="SSF111038">
    <property type="entry name" value="YjbQ-like"/>
    <property type="match status" value="1"/>
</dbReference>